<reference evidence="3 4" key="1">
    <citation type="submission" date="2010-01" db="EMBL/GenBank/DDBJ databases">
        <title>The complete genome of Thermobispora bispora DSM 43833.</title>
        <authorList>
            <consortium name="US DOE Joint Genome Institute (JGI-PGF)"/>
            <person name="Lucas S."/>
            <person name="Copeland A."/>
            <person name="Lapidus A."/>
            <person name="Glavina del Rio T."/>
            <person name="Dalin E."/>
            <person name="Tice H."/>
            <person name="Bruce D."/>
            <person name="Goodwin L."/>
            <person name="Pitluck S."/>
            <person name="Kyrpides N."/>
            <person name="Mavromatis K."/>
            <person name="Ivanova N."/>
            <person name="Mikhailova N."/>
            <person name="Chertkov O."/>
            <person name="Brettin T."/>
            <person name="Detter J.C."/>
            <person name="Han C."/>
            <person name="Larimer F."/>
            <person name="Land M."/>
            <person name="Hauser L."/>
            <person name="Markowitz V."/>
            <person name="Cheng J.-F."/>
            <person name="Hugenholtz P."/>
            <person name="Woyke T."/>
            <person name="Wu D."/>
            <person name="Jando M."/>
            <person name="Schneider S."/>
            <person name="Klenk H.-P."/>
            <person name="Eisen J.A."/>
        </authorList>
    </citation>
    <scope>NUCLEOTIDE SEQUENCE [LARGE SCALE GENOMIC DNA]</scope>
    <source>
        <strain evidence="4">ATCC 19993 / DSM 43833 / CBS 139.67 / JCM 10125 / KCTC 9307 / NBRC 14880 / R51</strain>
    </source>
</reference>
<dbReference type="GO" id="GO:0070967">
    <property type="term" value="F:coenzyme F420 binding"/>
    <property type="evidence" value="ECO:0007669"/>
    <property type="project" value="TreeGrafter"/>
</dbReference>
<dbReference type="STRING" id="469371.Tbis_3122"/>
<dbReference type="PANTHER" id="PTHR35176:SF2">
    <property type="entry name" value="F420H(2)-DEPENDENT REDUCTASE RV1155"/>
    <property type="match status" value="1"/>
</dbReference>
<protein>
    <submittedName>
        <fullName evidence="3">Pyridoxamine 5'-phosphate oxidase-related FMN-binding protein</fullName>
    </submittedName>
</protein>
<keyword evidence="4" id="KW-1185">Reference proteome</keyword>
<dbReference type="InterPro" id="IPR019920">
    <property type="entry name" value="F420-binding_dom_put"/>
</dbReference>
<dbReference type="EMBL" id="CP001874">
    <property type="protein sequence ID" value="ADG89816.1"/>
    <property type="molecule type" value="Genomic_DNA"/>
</dbReference>
<proteinExistence type="predicted"/>
<dbReference type="GO" id="GO:0016627">
    <property type="term" value="F:oxidoreductase activity, acting on the CH-CH group of donors"/>
    <property type="evidence" value="ECO:0007669"/>
    <property type="project" value="TreeGrafter"/>
</dbReference>
<dbReference type="Gene3D" id="2.30.110.10">
    <property type="entry name" value="Electron Transport, Fmn-binding Protein, Chain A"/>
    <property type="match status" value="1"/>
</dbReference>
<dbReference type="PANTHER" id="PTHR35176">
    <property type="entry name" value="HEME OXYGENASE HI_0854-RELATED"/>
    <property type="match status" value="1"/>
</dbReference>
<dbReference type="OrthoDB" id="1094370at2"/>
<dbReference type="KEGG" id="tbi:Tbis_3122"/>
<evidence type="ECO:0000313" key="4">
    <source>
        <dbReference type="Proteomes" id="UP000006640"/>
    </source>
</evidence>
<dbReference type="GO" id="GO:0005829">
    <property type="term" value="C:cytosol"/>
    <property type="evidence" value="ECO:0007669"/>
    <property type="project" value="TreeGrafter"/>
</dbReference>
<dbReference type="Pfam" id="PF01243">
    <property type="entry name" value="PNPOx_N"/>
    <property type="match status" value="1"/>
</dbReference>
<dbReference type="SUPFAM" id="SSF50475">
    <property type="entry name" value="FMN-binding split barrel"/>
    <property type="match status" value="1"/>
</dbReference>
<dbReference type="AlphaFoldDB" id="D6Y880"/>
<evidence type="ECO:0000259" key="2">
    <source>
        <dbReference type="Pfam" id="PF01243"/>
    </source>
</evidence>
<sequence length="136" mass="15500">MDLEKAREFIRANHRAVMLTWHADGRPQMSPVLVGCDAEGHLVISSRETAVKTRNLRRNPQVFLTVMTDAFFGPWIQVEGAAEVISLPEAMDHLIAYYRGISGEHPDWDDYRAAMERERRVIIRVTPLRAGPDHHG</sequence>
<dbReference type="InterPro" id="IPR011576">
    <property type="entry name" value="Pyridox_Oxase_N"/>
</dbReference>
<evidence type="ECO:0000256" key="1">
    <source>
        <dbReference type="ARBA" id="ARBA00023002"/>
    </source>
</evidence>
<dbReference type="HOGENOM" id="CLU_123922_0_0_11"/>
<dbReference type="InterPro" id="IPR012349">
    <property type="entry name" value="Split_barrel_FMN-bd"/>
</dbReference>
<dbReference type="Proteomes" id="UP000006640">
    <property type="component" value="Chromosome"/>
</dbReference>
<organism evidence="3 4">
    <name type="scientific">Thermobispora bispora (strain ATCC 19993 / DSM 43833 / CBS 139.67 / JCM 10125 / KCTC 9307 / NBRC 14880 / R51)</name>
    <dbReference type="NCBI Taxonomy" id="469371"/>
    <lineage>
        <taxon>Bacteria</taxon>
        <taxon>Bacillati</taxon>
        <taxon>Actinomycetota</taxon>
        <taxon>Actinomycetes</taxon>
        <taxon>Streptosporangiales</taxon>
        <taxon>Streptosporangiaceae</taxon>
        <taxon>Thermobispora</taxon>
    </lineage>
</organism>
<gene>
    <name evidence="3" type="ordered locus">Tbis_3122</name>
</gene>
<name>D6Y880_THEBD</name>
<dbReference type="eggNOG" id="COG0748">
    <property type="taxonomic scope" value="Bacteria"/>
</dbReference>
<feature type="domain" description="Pyridoxamine 5'-phosphate oxidase N-terminal" evidence="2">
    <location>
        <begin position="4"/>
        <end position="128"/>
    </location>
</feature>
<dbReference type="RefSeq" id="WP_013133349.1">
    <property type="nucleotide sequence ID" value="NC_014165.1"/>
</dbReference>
<accession>D6Y880</accession>
<keyword evidence="1" id="KW-0560">Oxidoreductase</keyword>
<dbReference type="NCBIfam" id="TIGR03618">
    <property type="entry name" value="Rv1155_F420"/>
    <property type="match status" value="1"/>
</dbReference>
<evidence type="ECO:0000313" key="3">
    <source>
        <dbReference type="EMBL" id="ADG89816.1"/>
    </source>
</evidence>
<dbReference type="InterPro" id="IPR052019">
    <property type="entry name" value="F420H2_bilvrd_red/Heme_oxyg"/>
</dbReference>